<evidence type="ECO:0000256" key="6">
    <source>
        <dbReference type="SAM" id="MobiDB-lite"/>
    </source>
</evidence>
<proteinExistence type="predicted"/>
<dbReference type="InterPro" id="IPR002058">
    <property type="entry name" value="PAP_assoc"/>
</dbReference>
<dbReference type="PANTHER" id="PTHR12271">
    <property type="entry name" value="POLY A POLYMERASE CID PAP -RELATED"/>
    <property type="match status" value="1"/>
</dbReference>
<evidence type="ECO:0000256" key="5">
    <source>
        <dbReference type="ARBA" id="ARBA00022842"/>
    </source>
</evidence>
<dbReference type="EMBL" id="JBJQND010000018">
    <property type="protein sequence ID" value="KAL3835821.1"/>
    <property type="molecule type" value="Genomic_DNA"/>
</dbReference>
<dbReference type="InterPro" id="IPR054708">
    <property type="entry name" value="MTPAP-like_central"/>
</dbReference>
<dbReference type="SUPFAM" id="SSF81301">
    <property type="entry name" value="Nucleotidyltransferase"/>
    <property type="match status" value="1"/>
</dbReference>
<sequence length="779" mass="88829">MATYIGSMQNVLCRRSFKFILPRFLISRRFFSELSFTATTDAVPFKVLQKIRQQQADNSVLITLNEKSCPVALYDFCKKYGKINYSAFSYPAGGKPRMLVEFSSHEELGALLNDVTSFQDDALLWHTRHVHWGHTHLSAQSPTRDPFIRQMSQVLKLTELMECKSMTDQINLIYKTLRMSELENRYHYLLCSFVQDLVRPLFPSCSILPFGSGVNGLGLPGCDVDMTLDLNCQPPSNTGRNGRPRLKYMSKTYKSNERQMEQDIVNLMSHLVNLLPSVSNCVRIPHARVPILKFYHGSLDKECDMSILNISGLKMTELLCTYGELDARFRPLIYAVKLWAHECGVTVVQRPSPYPSNFTLIMLVIYFLQTLQNPILPSINRLCNLSGKEDYLVIVHDDKRICTDPEKIKMKKNNQDLGDLLIQFFEFYSKFDFQNNSISVISGKSSPKVELGKFSPMLIENPFESDHNVSKNVDPLRLKKLQQAFIDTLEKLNSSADKTDGLWGILSICNKSCTPNTILDQSTFKLGDLQSVESKKDAVNEESNKLISEVVSEVSIESKAEDQFNESTPGLQDEVDKTGLSLNMHQLFEEKDEIFFGKDVKQRINRRNKKQNLVTEEKDSSYSKVLEQIEKTTEGNDQTSKSFPNSIENEDEVWRNENKRKSVDHKMDDPSVKSRLTGKKIIVISDFLKADQAPTSISTSPSVRSPERVLLNEKVDLNNEKPASDKKSVRIEISQKKDIFQASDEKLRTKSDSDMKRKSKKIGKSLDVSDFYSNKENSV</sequence>
<dbReference type="Gene3D" id="3.30.460.10">
    <property type="entry name" value="Beta Polymerase, domain 2"/>
    <property type="match status" value="1"/>
</dbReference>
<accession>A0ABD3TFN6</accession>
<dbReference type="InterPro" id="IPR043519">
    <property type="entry name" value="NT_sf"/>
</dbReference>
<feature type="domain" description="Poly(A) RNA polymerase mitochondrial-like central palm" evidence="9">
    <location>
        <begin position="167"/>
        <end position="323"/>
    </location>
</feature>
<dbReference type="Pfam" id="PF17797">
    <property type="entry name" value="RL"/>
    <property type="match status" value="1"/>
</dbReference>
<dbReference type="CDD" id="cd05402">
    <property type="entry name" value="NT_PAP_TUTase"/>
    <property type="match status" value="1"/>
</dbReference>
<reference evidence="10 11" key="1">
    <citation type="submission" date="2024-11" db="EMBL/GenBank/DDBJ databases">
        <title>Chromosome-level genome assembly of the freshwater bivalve Anodonta woodiana.</title>
        <authorList>
            <person name="Chen X."/>
        </authorList>
    </citation>
    <scope>NUCLEOTIDE SEQUENCE [LARGE SCALE GENOMIC DNA]</scope>
    <source>
        <strain evidence="10">MN2024</strain>
        <tissue evidence="10">Gills</tissue>
    </source>
</reference>
<feature type="compositionally biased region" description="Basic and acidic residues" evidence="6">
    <location>
        <begin position="652"/>
        <end position="672"/>
    </location>
</feature>
<name>A0ABD3TFN6_SINWO</name>
<feature type="compositionally biased region" description="Polar residues" evidence="6">
    <location>
        <begin position="635"/>
        <end position="647"/>
    </location>
</feature>
<evidence type="ECO:0000313" key="11">
    <source>
        <dbReference type="Proteomes" id="UP001634394"/>
    </source>
</evidence>
<evidence type="ECO:0000313" key="10">
    <source>
        <dbReference type="EMBL" id="KAL3835821.1"/>
    </source>
</evidence>
<keyword evidence="4" id="KW-0479">Metal-binding</keyword>
<evidence type="ECO:0000256" key="1">
    <source>
        <dbReference type="ARBA" id="ARBA00001936"/>
    </source>
</evidence>
<evidence type="ECO:0000256" key="4">
    <source>
        <dbReference type="ARBA" id="ARBA00022723"/>
    </source>
</evidence>
<dbReference type="GO" id="GO:0046872">
    <property type="term" value="F:metal ion binding"/>
    <property type="evidence" value="ECO:0007669"/>
    <property type="project" value="UniProtKB-KW"/>
</dbReference>
<evidence type="ECO:0000259" key="9">
    <source>
        <dbReference type="Pfam" id="PF22600"/>
    </source>
</evidence>
<dbReference type="Pfam" id="PF22600">
    <property type="entry name" value="MTPAP-like_central"/>
    <property type="match status" value="1"/>
</dbReference>
<keyword evidence="11" id="KW-1185">Reference proteome</keyword>
<evidence type="ECO:0000259" key="7">
    <source>
        <dbReference type="Pfam" id="PF03828"/>
    </source>
</evidence>
<dbReference type="AlphaFoldDB" id="A0ABD3TFN6"/>
<gene>
    <name evidence="10" type="ORF">ACJMK2_021292</name>
</gene>
<comment type="caution">
    <text evidence="10">The sequence shown here is derived from an EMBL/GenBank/DDBJ whole genome shotgun (WGS) entry which is preliminary data.</text>
</comment>
<keyword evidence="5" id="KW-0460">Magnesium</keyword>
<dbReference type="SUPFAM" id="SSF81631">
    <property type="entry name" value="PAP/OAS1 substrate-binding domain"/>
    <property type="match status" value="1"/>
</dbReference>
<evidence type="ECO:0008006" key="12">
    <source>
        <dbReference type="Google" id="ProtNLM"/>
    </source>
</evidence>
<dbReference type="Pfam" id="PF03828">
    <property type="entry name" value="PAP_assoc"/>
    <property type="match status" value="1"/>
</dbReference>
<keyword evidence="3" id="KW-0808">Transferase</keyword>
<comment type="cofactor">
    <cofactor evidence="2">
        <name>Mg(2+)</name>
        <dbReference type="ChEBI" id="CHEBI:18420"/>
    </cofactor>
</comment>
<feature type="domain" description="RL" evidence="8">
    <location>
        <begin position="45"/>
        <end position="113"/>
    </location>
</feature>
<evidence type="ECO:0000259" key="8">
    <source>
        <dbReference type="Pfam" id="PF17797"/>
    </source>
</evidence>
<comment type="cofactor">
    <cofactor evidence="1">
        <name>Mn(2+)</name>
        <dbReference type="ChEBI" id="CHEBI:29035"/>
    </cofactor>
</comment>
<evidence type="ECO:0000256" key="3">
    <source>
        <dbReference type="ARBA" id="ARBA00022679"/>
    </source>
</evidence>
<dbReference type="GO" id="GO:0016740">
    <property type="term" value="F:transferase activity"/>
    <property type="evidence" value="ECO:0007669"/>
    <property type="project" value="UniProtKB-KW"/>
</dbReference>
<evidence type="ECO:0000256" key="2">
    <source>
        <dbReference type="ARBA" id="ARBA00001946"/>
    </source>
</evidence>
<dbReference type="PANTHER" id="PTHR12271:SF133">
    <property type="entry name" value="POLY(A) RNA POLYMERASE, MITOCHONDRIAL"/>
    <property type="match status" value="1"/>
</dbReference>
<dbReference type="InterPro" id="IPR041252">
    <property type="entry name" value="RL"/>
</dbReference>
<dbReference type="Gene3D" id="1.10.1410.10">
    <property type="match status" value="1"/>
</dbReference>
<feature type="region of interest" description="Disordered" evidence="6">
    <location>
        <begin position="630"/>
        <end position="672"/>
    </location>
</feature>
<organism evidence="10 11">
    <name type="scientific">Sinanodonta woodiana</name>
    <name type="common">Chinese pond mussel</name>
    <name type="synonym">Anodonta woodiana</name>
    <dbReference type="NCBI Taxonomy" id="1069815"/>
    <lineage>
        <taxon>Eukaryota</taxon>
        <taxon>Metazoa</taxon>
        <taxon>Spiralia</taxon>
        <taxon>Lophotrochozoa</taxon>
        <taxon>Mollusca</taxon>
        <taxon>Bivalvia</taxon>
        <taxon>Autobranchia</taxon>
        <taxon>Heteroconchia</taxon>
        <taxon>Palaeoheterodonta</taxon>
        <taxon>Unionida</taxon>
        <taxon>Unionoidea</taxon>
        <taxon>Unionidae</taxon>
        <taxon>Unioninae</taxon>
        <taxon>Sinanodonta</taxon>
    </lineage>
</organism>
<dbReference type="Proteomes" id="UP001634394">
    <property type="component" value="Unassembled WGS sequence"/>
</dbReference>
<feature type="domain" description="PAP-associated" evidence="7">
    <location>
        <begin position="416"/>
        <end position="467"/>
    </location>
</feature>
<protein>
    <recommendedName>
        <fullName evidence="12">Poly(A) RNA polymerase, mitochondrial</fullName>
    </recommendedName>
</protein>